<dbReference type="EMBL" id="JBHUHT010000009">
    <property type="protein sequence ID" value="MFD2095382.1"/>
    <property type="molecule type" value="Genomic_DNA"/>
</dbReference>
<dbReference type="RefSeq" id="WP_345338550.1">
    <property type="nucleotide sequence ID" value="NZ_BAABLI010000006.1"/>
</dbReference>
<dbReference type="InterPro" id="IPR021372">
    <property type="entry name" value="DUF2989"/>
</dbReference>
<evidence type="ECO:0000313" key="1">
    <source>
        <dbReference type="EMBL" id="MFD2095382.1"/>
    </source>
</evidence>
<gene>
    <name evidence="1" type="ORF">ACFSJ3_05240</name>
</gene>
<protein>
    <submittedName>
        <fullName evidence="1">DUF2989 domain-containing protein</fullName>
    </submittedName>
</protein>
<dbReference type="Proteomes" id="UP001597380">
    <property type="component" value="Unassembled WGS sequence"/>
</dbReference>
<proteinExistence type="predicted"/>
<sequence length="268" mass="30857">MVRKQFILAISLTLLVACGEPGNVREICKAYPEHCSDLNSDGWCRYERADLIKQRYQLQKQSTGIGKYELLMHLEDYRDCIERASQIQHTNNKEQTTQRVNGYLAALAQIEQVSKETEGDNTPDLLYYHWSRHGSLEAYDKLVAMDDQGLLERTDMQFRLAGAKIKSDPQQAVNKLYKALYLAEGPTHYDSSIITMLATIFTQHRKGELAYLWLKVGELAELKSIDIEANSRYLRVNTEQREQLDKKAEEVYQSIEDGTFSLPEPKIE</sequence>
<accession>A0ABW4XJU3</accession>
<organism evidence="1 2">
    <name type="scientific">Corallincola platygyrae</name>
    <dbReference type="NCBI Taxonomy" id="1193278"/>
    <lineage>
        <taxon>Bacteria</taxon>
        <taxon>Pseudomonadati</taxon>
        <taxon>Pseudomonadota</taxon>
        <taxon>Gammaproteobacteria</taxon>
        <taxon>Alteromonadales</taxon>
        <taxon>Psychromonadaceae</taxon>
        <taxon>Corallincola</taxon>
    </lineage>
</organism>
<name>A0ABW4XJU3_9GAMM</name>
<comment type="caution">
    <text evidence="1">The sequence shown here is derived from an EMBL/GenBank/DDBJ whole genome shotgun (WGS) entry which is preliminary data.</text>
</comment>
<evidence type="ECO:0000313" key="2">
    <source>
        <dbReference type="Proteomes" id="UP001597380"/>
    </source>
</evidence>
<dbReference type="PROSITE" id="PS51257">
    <property type="entry name" value="PROKAR_LIPOPROTEIN"/>
    <property type="match status" value="1"/>
</dbReference>
<reference evidence="2" key="1">
    <citation type="journal article" date="2019" name="Int. J. Syst. Evol. Microbiol.">
        <title>The Global Catalogue of Microorganisms (GCM) 10K type strain sequencing project: providing services to taxonomists for standard genome sequencing and annotation.</title>
        <authorList>
            <consortium name="The Broad Institute Genomics Platform"/>
            <consortium name="The Broad Institute Genome Sequencing Center for Infectious Disease"/>
            <person name="Wu L."/>
            <person name="Ma J."/>
        </authorList>
    </citation>
    <scope>NUCLEOTIDE SEQUENCE [LARGE SCALE GENOMIC DNA]</scope>
    <source>
        <strain evidence="2">CGMCC 1.10992</strain>
    </source>
</reference>
<keyword evidence="2" id="KW-1185">Reference proteome</keyword>
<dbReference type="Pfam" id="PF11207">
    <property type="entry name" value="DUF2989"/>
    <property type="match status" value="1"/>
</dbReference>